<protein>
    <submittedName>
        <fullName evidence="1">Uncharacterized protein</fullName>
    </submittedName>
</protein>
<reference evidence="1" key="1">
    <citation type="submission" date="2015-07" db="EMBL/GenBank/DDBJ databases">
        <title>MeaNS - Measles Nucleotide Surveillance Program.</title>
        <authorList>
            <person name="Tran T."/>
            <person name="Druce J."/>
        </authorList>
    </citation>
    <scope>NUCLEOTIDE SEQUENCE</scope>
    <source>
        <strain evidence="1">UCB-OBI-ISO-001</strain>
        <tissue evidence="1">Gonad</tissue>
    </source>
</reference>
<proteinExistence type="predicted"/>
<dbReference type="AlphaFoldDB" id="A0A0L8GA70"/>
<evidence type="ECO:0000313" key="1">
    <source>
        <dbReference type="EMBL" id="KOF73739.1"/>
    </source>
</evidence>
<organism evidence="1">
    <name type="scientific">Octopus bimaculoides</name>
    <name type="common">California two-spotted octopus</name>
    <dbReference type="NCBI Taxonomy" id="37653"/>
    <lineage>
        <taxon>Eukaryota</taxon>
        <taxon>Metazoa</taxon>
        <taxon>Spiralia</taxon>
        <taxon>Lophotrochozoa</taxon>
        <taxon>Mollusca</taxon>
        <taxon>Cephalopoda</taxon>
        <taxon>Coleoidea</taxon>
        <taxon>Octopodiformes</taxon>
        <taxon>Octopoda</taxon>
        <taxon>Incirrata</taxon>
        <taxon>Octopodidae</taxon>
        <taxon>Octopus</taxon>
    </lineage>
</organism>
<sequence length="99" mass="11020">MIILKLCSFCFKSSSILTKSQRTSSSISVQESSRKCANILKRLSCKKKYSVLSRRLRNTGNFSTVAMEPISIIPSHCSTRPLQANFFPCGISLSRIVSN</sequence>
<dbReference type="EMBL" id="KQ423014">
    <property type="protein sequence ID" value="KOF73739.1"/>
    <property type="molecule type" value="Genomic_DNA"/>
</dbReference>
<gene>
    <name evidence="1" type="ORF">OCBIM_22037360mg</name>
</gene>
<name>A0A0L8GA70_OCTBM</name>
<accession>A0A0L8GA70</accession>